<keyword evidence="7 15" id="KW-0378">Hydrolase</keyword>
<dbReference type="InterPro" id="IPR015887">
    <property type="entry name" value="DNA_glyclase_Znf_dom_DNA_BS"/>
</dbReference>
<keyword evidence="4 15" id="KW-0479">Metal-binding</keyword>
<dbReference type="SUPFAM" id="SSF81624">
    <property type="entry name" value="N-terminal domain of MutM-like DNA repair proteins"/>
    <property type="match status" value="1"/>
</dbReference>
<feature type="active site" description="Proton donor" evidence="15">
    <location>
        <position position="3"/>
    </location>
</feature>
<dbReference type="GO" id="GO:0140078">
    <property type="term" value="F:class I DNA-(apurinic or apyrimidinic site) endonuclease activity"/>
    <property type="evidence" value="ECO:0007669"/>
    <property type="project" value="UniProtKB-EC"/>
</dbReference>
<keyword evidence="6 15" id="KW-0863">Zinc-finger</keyword>
<evidence type="ECO:0000256" key="10">
    <source>
        <dbReference type="ARBA" id="ARBA00023204"/>
    </source>
</evidence>
<keyword evidence="13 15" id="KW-0326">Glycosidase</keyword>
<dbReference type="GO" id="GO:0003684">
    <property type="term" value="F:damaged DNA binding"/>
    <property type="evidence" value="ECO:0007669"/>
    <property type="project" value="InterPro"/>
</dbReference>
<evidence type="ECO:0000256" key="9">
    <source>
        <dbReference type="ARBA" id="ARBA00023125"/>
    </source>
</evidence>
<evidence type="ECO:0000256" key="8">
    <source>
        <dbReference type="ARBA" id="ARBA00022833"/>
    </source>
</evidence>
<evidence type="ECO:0000256" key="1">
    <source>
        <dbReference type="ARBA" id="ARBA00001668"/>
    </source>
</evidence>
<evidence type="ECO:0000256" key="7">
    <source>
        <dbReference type="ARBA" id="ARBA00022801"/>
    </source>
</evidence>
<reference evidence="18" key="1">
    <citation type="submission" date="2022-09" db="EMBL/GenBank/DDBJ databases">
        <authorList>
            <person name="Li Z.-J."/>
        </authorList>
    </citation>
    <scope>NUCLEOTIDE SEQUENCE</scope>
    <source>
        <strain evidence="18">TGB11</strain>
    </source>
</reference>
<dbReference type="AlphaFoldDB" id="A0AA47LRI6"/>
<dbReference type="InterPro" id="IPR035937">
    <property type="entry name" value="FPG_N"/>
</dbReference>
<dbReference type="Gene3D" id="3.20.190.10">
    <property type="entry name" value="MutM-like, N-terminal"/>
    <property type="match status" value="1"/>
</dbReference>
<dbReference type="PROSITE" id="PS01242">
    <property type="entry name" value="ZF_FPG_1"/>
    <property type="match status" value="1"/>
</dbReference>
<organism evidence="18 19">
    <name type="scientific">Salinivibrio kushneri</name>
    <dbReference type="NCBI Taxonomy" id="1908198"/>
    <lineage>
        <taxon>Bacteria</taxon>
        <taxon>Pseudomonadati</taxon>
        <taxon>Pseudomonadota</taxon>
        <taxon>Gammaproteobacteria</taxon>
        <taxon>Vibrionales</taxon>
        <taxon>Vibrionaceae</taxon>
        <taxon>Salinivibrio</taxon>
    </lineage>
</organism>
<feature type="domain" description="Formamidopyrimidine-DNA glycosylase catalytic" evidence="17">
    <location>
        <begin position="2"/>
        <end position="112"/>
    </location>
</feature>
<accession>A0AA47LRI6</accession>
<feature type="active site" description="Schiff-base intermediate with DNA" evidence="15">
    <location>
        <position position="2"/>
    </location>
</feature>
<name>A0AA47LRI6_9GAMM</name>
<evidence type="ECO:0000256" key="11">
    <source>
        <dbReference type="ARBA" id="ARBA00023239"/>
    </source>
</evidence>
<dbReference type="InterPro" id="IPR020629">
    <property type="entry name" value="FPG_Glyclase"/>
</dbReference>
<keyword evidence="12 15" id="KW-0511">Multifunctional enzyme</keyword>
<dbReference type="NCBIfam" id="NF002211">
    <property type="entry name" value="PRK01103.1"/>
    <property type="match status" value="1"/>
</dbReference>
<keyword evidence="11 15" id="KW-0456">Lyase</keyword>
<dbReference type="EC" id="3.2.2.23" evidence="15"/>
<dbReference type="PANTHER" id="PTHR22993:SF9">
    <property type="entry name" value="FORMAMIDOPYRIMIDINE-DNA GLYCOSYLASE"/>
    <property type="match status" value="1"/>
</dbReference>
<keyword evidence="9 15" id="KW-0238">DNA-binding</keyword>
<feature type="binding site" evidence="15">
    <location>
        <position position="109"/>
    </location>
    <ligand>
        <name>DNA</name>
        <dbReference type="ChEBI" id="CHEBI:16991"/>
    </ligand>
</feature>
<dbReference type="InterPro" id="IPR000214">
    <property type="entry name" value="Znf_DNA_glyclase/AP_lyase"/>
</dbReference>
<dbReference type="PROSITE" id="PS51068">
    <property type="entry name" value="FPG_CAT"/>
    <property type="match status" value="1"/>
</dbReference>
<comment type="subunit">
    <text evidence="3 15">Monomer.</text>
</comment>
<gene>
    <name evidence="15 18" type="primary">mutM</name>
    <name evidence="15" type="synonym">fpg</name>
    <name evidence="18" type="ORF">N8M53_00730</name>
</gene>
<dbReference type="Gene3D" id="1.10.8.50">
    <property type="match status" value="1"/>
</dbReference>
<dbReference type="Proteomes" id="UP001164748">
    <property type="component" value="Chromosome"/>
</dbReference>
<dbReference type="SUPFAM" id="SSF46946">
    <property type="entry name" value="S13-like H2TH domain"/>
    <property type="match status" value="1"/>
</dbReference>
<dbReference type="InterPro" id="IPR015886">
    <property type="entry name" value="H2TH_FPG"/>
</dbReference>
<dbReference type="NCBIfam" id="TIGR00577">
    <property type="entry name" value="fpg"/>
    <property type="match status" value="1"/>
</dbReference>
<evidence type="ECO:0000259" key="17">
    <source>
        <dbReference type="PROSITE" id="PS51068"/>
    </source>
</evidence>
<evidence type="ECO:0000256" key="5">
    <source>
        <dbReference type="ARBA" id="ARBA00022763"/>
    </source>
</evidence>
<dbReference type="GO" id="GO:0006284">
    <property type="term" value="P:base-excision repair"/>
    <property type="evidence" value="ECO:0007669"/>
    <property type="project" value="InterPro"/>
</dbReference>
<dbReference type="EC" id="4.2.99.18" evidence="15"/>
<comment type="catalytic activity">
    <reaction evidence="1 15">
        <text>Hydrolysis of DNA containing ring-opened 7-methylguanine residues, releasing 2,6-diamino-4-hydroxy-5-(N-methyl)formamidopyrimidine.</text>
        <dbReference type="EC" id="3.2.2.23"/>
    </reaction>
</comment>
<comment type="function">
    <text evidence="15">Involved in base excision repair of DNA damaged by oxidation or by mutagenic agents. Acts as DNA glycosylase that recognizes and removes damaged bases. Has a preference for oxidized purines, such as 7,8-dihydro-8-oxoguanine (8-oxoG). Has AP (apurinic/apyrimidinic) lyase activity and introduces nicks in the DNA strand. Cleaves the DNA backbone by beta-delta elimination to generate a single-strand break at the site of the removed base with both 3'- and 5'-phosphates.</text>
</comment>
<keyword evidence="5 15" id="KW-0227">DNA damage</keyword>
<dbReference type="FunFam" id="3.20.190.10:FF:000001">
    <property type="entry name" value="Formamidopyrimidine-DNA glycosylase"/>
    <property type="match status" value="1"/>
</dbReference>
<evidence type="ECO:0000256" key="2">
    <source>
        <dbReference type="ARBA" id="ARBA00009409"/>
    </source>
</evidence>
<dbReference type="HAMAP" id="MF_00103">
    <property type="entry name" value="Fapy_DNA_glycosyl"/>
    <property type="match status" value="1"/>
</dbReference>
<evidence type="ECO:0000313" key="19">
    <source>
        <dbReference type="Proteomes" id="UP001164748"/>
    </source>
</evidence>
<evidence type="ECO:0000256" key="15">
    <source>
        <dbReference type="HAMAP-Rule" id="MF_00103"/>
    </source>
</evidence>
<comment type="catalytic activity">
    <reaction evidence="14 15">
        <text>2'-deoxyribonucleotide-(2'-deoxyribose 5'-phosphate)-2'-deoxyribonucleotide-DNA = a 3'-end 2'-deoxyribonucleotide-(2,3-dehydro-2,3-deoxyribose 5'-phosphate)-DNA + a 5'-end 5'-phospho-2'-deoxyribonucleoside-DNA + H(+)</text>
        <dbReference type="Rhea" id="RHEA:66592"/>
        <dbReference type="Rhea" id="RHEA-COMP:13180"/>
        <dbReference type="Rhea" id="RHEA-COMP:16897"/>
        <dbReference type="Rhea" id="RHEA-COMP:17067"/>
        <dbReference type="ChEBI" id="CHEBI:15378"/>
        <dbReference type="ChEBI" id="CHEBI:136412"/>
        <dbReference type="ChEBI" id="CHEBI:157695"/>
        <dbReference type="ChEBI" id="CHEBI:167181"/>
        <dbReference type="EC" id="4.2.99.18"/>
    </reaction>
</comment>
<comment type="cofactor">
    <cofactor evidence="15">
        <name>Zn(2+)</name>
        <dbReference type="ChEBI" id="CHEBI:29105"/>
    </cofactor>
    <text evidence="15">Binds 1 zinc ion per subunit.</text>
</comment>
<sequence length="270" mass="29559">MPELPEVEVSRLGIMPYVEGQTVTEITIRQPKLRWPIPETLQQLKGQVIRRVTRRAKYLLLETDVGTAIVHLGMSGSLRVLPTAFAPEKHDHVDVTLSNGRVIRYHDPRRFGAWLWQEGDLPHPVLGKLGPEPLTDAFNPDYLLAKAAGKKMAMKSFIMDNAVVVGVGNIYANESLFCAGIHPKRPAGSLSFAEATKLVDEIKTVLAAAITQGGTTLKDFTQVDGKAGYFAQELRVYGKSGAPCPACGVTLERMVIGQRATVFCPQCQPL</sequence>
<dbReference type="Pfam" id="PF01149">
    <property type="entry name" value="Fapy_DNA_glyco"/>
    <property type="match status" value="1"/>
</dbReference>
<evidence type="ECO:0000256" key="4">
    <source>
        <dbReference type="ARBA" id="ARBA00022723"/>
    </source>
</evidence>
<dbReference type="Pfam" id="PF06831">
    <property type="entry name" value="H2TH"/>
    <property type="match status" value="1"/>
</dbReference>
<feature type="active site" description="Proton donor; for delta-elimination activity" evidence="15">
    <location>
        <position position="259"/>
    </location>
</feature>
<evidence type="ECO:0000256" key="12">
    <source>
        <dbReference type="ARBA" id="ARBA00023268"/>
    </source>
</evidence>
<dbReference type="GO" id="GO:0034039">
    <property type="term" value="F:8-oxo-7,8-dihydroguanine DNA N-glycosylase activity"/>
    <property type="evidence" value="ECO:0007669"/>
    <property type="project" value="TreeGrafter"/>
</dbReference>
<dbReference type="EMBL" id="CP114588">
    <property type="protein sequence ID" value="WBA08790.1"/>
    <property type="molecule type" value="Genomic_DNA"/>
</dbReference>
<keyword evidence="10 15" id="KW-0234">DNA repair</keyword>
<dbReference type="PROSITE" id="PS51066">
    <property type="entry name" value="ZF_FPG_2"/>
    <property type="match status" value="1"/>
</dbReference>
<dbReference type="InterPro" id="IPR010979">
    <property type="entry name" value="Ribosomal_uS13-like_H2TH"/>
</dbReference>
<dbReference type="Pfam" id="PF06827">
    <property type="entry name" value="zf-FPG_IleRS"/>
    <property type="match status" value="1"/>
</dbReference>
<feature type="active site" description="Proton donor; for beta-elimination activity" evidence="15">
    <location>
        <position position="57"/>
    </location>
</feature>
<dbReference type="SMART" id="SM01232">
    <property type="entry name" value="H2TH"/>
    <property type="match status" value="1"/>
</dbReference>
<dbReference type="InterPro" id="IPR010663">
    <property type="entry name" value="Znf_FPG/IleRS"/>
</dbReference>
<dbReference type="GO" id="GO:0008270">
    <property type="term" value="F:zinc ion binding"/>
    <property type="evidence" value="ECO:0007669"/>
    <property type="project" value="UniProtKB-UniRule"/>
</dbReference>
<proteinExistence type="inferred from homology"/>
<dbReference type="CDD" id="cd08966">
    <property type="entry name" value="EcFpg-like_N"/>
    <property type="match status" value="1"/>
</dbReference>
<evidence type="ECO:0000259" key="16">
    <source>
        <dbReference type="PROSITE" id="PS51066"/>
    </source>
</evidence>
<dbReference type="SUPFAM" id="SSF57716">
    <property type="entry name" value="Glucocorticoid receptor-like (DNA-binding domain)"/>
    <property type="match status" value="1"/>
</dbReference>
<evidence type="ECO:0000256" key="14">
    <source>
        <dbReference type="ARBA" id="ARBA00044632"/>
    </source>
</evidence>
<comment type="similarity">
    <text evidence="2 15">Belongs to the FPG family.</text>
</comment>
<dbReference type="RefSeq" id="WP_269579142.1">
    <property type="nucleotide sequence ID" value="NZ_CP114588.1"/>
</dbReference>
<evidence type="ECO:0000313" key="18">
    <source>
        <dbReference type="EMBL" id="WBA08790.1"/>
    </source>
</evidence>
<dbReference type="PANTHER" id="PTHR22993">
    <property type="entry name" value="FORMAMIDOPYRIMIDINE-DNA GLYCOSYLASE"/>
    <property type="match status" value="1"/>
</dbReference>
<dbReference type="FunFam" id="1.10.8.50:FF:000003">
    <property type="entry name" value="Formamidopyrimidine-DNA glycosylase"/>
    <property type="match status" value="1"/>
</dbReference>
<feature type="domain" description="FPG-type" evidence="16">
    <location>
        <begin position="235"/>
        <end position="269"/>
    </location>
</feature>
<feature type="binding site" evidence="15">
    <location>
        <position position="150"/>
    </location>
    <ligand>
        <name>DNA</name>
        <dbReference type="ChEBI" id="CHEBI:16991"/>
    </ligand>
</feature>
<feature type="binding site" evidence="15">
    <location>
        <position position="90"/>
    </location>
    <ligand>
        <name>DNA</name>
        <dbReference type="ChEBI" id="CHEBI:16991"/>
    </ligand>
</feature>
<dbReference type="InterPro" id="IPR012319">
    <property type="entry name" value="FPG_cat"/>
</dbReference>
<evidence type="ECO:0000256" key="13">
    <source>
        <dbReference type="ARBA" id="ARBA00023295"/>
    </source>
</evidence>
<protein>
    <recommendedName>
        <fullName evidence="15">Formamidopyrimidine-DNA glycosylase</fullName>
        <shortName evidence="15">Fapy-DNA glycosylase</shortName>
        <ecNumber evidence="15">3.2.2.23</ecNumber>
    </recommendedName>
    <alternativeName>
        <fullName evidence="15">DNA-(apurinic or apyrimidinic site) lyase MutM</fullName>
        <shortName evidence="15">AP lyase MutM</shortName>
        <ecNumber evidence="15">4.2.99.18</ecNumber>
    </alternativeName>
</protein>
<evidence type="ECO:0000256" key="3">
    <source>
        <dbReference type="ARBA" id="ARBA00011245"/>
    </source>
</evidence>
<dbReference type="SMART" id="SM00898">
    <property type="entry name" value="Fapy_DNA_glyco"/>
    <property type="match status" value="1"/>
</dbReference>
<evidence type="ECO:0000256" key="6">
    <source>
        <dbReference type="ARBA" id="ARBA00022771"/>
    </source>
</evidence>
<keyword evidence="8 15" id="KW-0862">Zinc</keyword>